<dbReference type="GO" id="GO:0048268">
    <property type="term" value="P:clathrin coat assembly"/>
    <property type="evidence" value="ECO:0007669"/>
    <property type="project" value="InterPro"/>
</dbReference>
<dbReference type="AlphaFoldDB" id="A0A6A3ARF8"/>
<dbReference type="GO" id="GO:0030136">
    <property type="term" value="C:clathrin-coated vesicle"/>
    <property type="evidence" value="ECO:0007669"/>
    <property type="project" value="UniProtKB-SubCell"/>
</dbReference>
<dbReference type="GO" id="GO:0072583">
    <property type="term" value="P:clathrin-dependent endocytosis"/>
    <property type="evidence" value="ECO:0007669"/>
    <property type="project" value="InterPro"/>
</dbReference>
<dbReference type="Gene3D" id="1.25.40.90">
    <property type="match status" value="1"/>
</dbReference>
<accession>A0A6A3ARF8</accession>
<dbReference type="Gene3D" id="1.20.58.150">
    <property type="entry name" value="ANTH domain"/>
    <property type="match status" value="1"/>
</dbReference>
<keyword evidence="5" id="KW-0333">Golgi apparatus</keyword>
<keyword evidence="12" id="KW-1185">Reference proteome</keyword>
<evidence type="ECO:0000256" key="1">
    <source>
        <dbReference type="ARBA" id="ARBA00004132"/>
    </source>
</evidence>
<gene>
    <name evidence="11" type="ORF">F3Y22_tig00110415pilonHSYRG00218</name>
</gene>
<comment type="caution">
    <text evidence="11">The sequence shown here is derived from an EMBL/GenBank/DDBJ whole genome shotgun (WGS) entry which is preliminary data.</text>
</comment>
<dbReference type="InterPro" id="IPR048050">
    <property type="entry name" value="ANTH_N_plant"/>
</dbReference>
<dbReference type="SUPFAM" id="SSF48464">
    <property type="entry name" value="ENTH/VHS domain"/>
    <property type="match status" value="1"/>
</dbReference>
<evidence type="ECO:0000256" key="6">
    <source>
        <dbReference type="ARBA" id="ARBA00023136"/>
    </source>
</evidence>
<dbReference type="Proteomes" id="UP000436088">
    <property type="component" value="Unassembled WGS sequence"/>
</dbReference>
<dbReference type="InterPro" id="IPR011417">
    <property type="entry name" value="ANTH_dom"/>
</dbReference>
<dbReference type="EMBL" id="VEPZ02000978">
    <property type="protein sequence ID" value="KAE8705947.1"/>
    <property type="molecule type" value="Genomic_DNA"/>
</dbReference>
<evidence type="ECO:0000256" key="5">
    <source>
        <dbReference type="ARBA" id="ARBA00023034"/>
    </source>
</evidence>
<evidence type="ECO:0000256" key="3">
    <source>
        <dbReference type="ARBA" id="ARBA00004600"/>
    </source>
</evidence>
<dbReference type="InterPro" id="IPR008942">
    <property type="entry name" value="ENTH_VHS"/>
</dbReference>
<dbReference type="InterPro" id="IPR013809">
    <property type="entry name" value="ENTH"/>
</dbReference>
<dbReference type="PROSITE" id="PS50942">
    <property type="entry name" value="ENTH"/>
    <property type="match status" value="1"/>
</dbReference>
<organism evidence="11 12">
    <name type="scientific">Hibiscus syriacus</name>
    <name type="common">Rose of Sharon</name>
    <dbReference type="NCBI Taxonomy" id="106335"/>
    <lineage>
        <taxon>Eukaryota</taxon>
        <taxon>Viridiplantae</taxon>
        <taxon>Streptophyta</taxon>
        <taxon>Embryophyta</taxon>
        <taxon>Tracheophyta</taxon>
        <taxon>Spermatophyta</taxon>
        <taxon>Magnoliopsida</taxon>
        <taxon>eudicotyledons</taxon>
        <taxon>Gunneridae</taxon>
        <taxon>Pentapetalae</taxon>
        <taxon>rosids</taxon>
        <taxon>malvids</taxon>
        <taxon>Malvales</taxon>
        <taxon>Malvaceae</taxon>
        <taxon>Malvoideae</taxon>
        <taxon>Hibiscus</taxon>
    </lineage>
</organism>
<evidence type="ECO:0000313" key="11">
    <source>
        <dbReference type="EMBL" id="KAE8705947.1"/>
    </source>
</evidence>
<dbReference type="GO" id="GO:0005905">
    <property type="term" value="C:clathrin-coated pit"/>
    <property type="evidence" value="ECO:0007669"/>
    <property type="project" value="UniProtKB-SubCell"/>
</dbReference>
<dbReference type="PANTHER" id="PTHR22951">
    <property type="entry name" value="CLATHRIN ASSEMBLY PROTEIN"/>
    <property type="match status" value="1"/>
</dbReference>
<dbReference type="CDD" id="cd03564">
    <property type="entry name" value="ANTH_N"/>
    <property type="match status" value="1"/>
</dbReference>
<dbReference type="GO" id="GO:0032050">
    <property type="term" value="F:clathrin heavy chain binding"/>
    <property type="evidence" value="ECO:0007669"/>
    <property type="project" value="TreeGrafter"/>
</dbReference>
<dbReference type="GO" id="GO:0005546">
    <property type="term" value="F:phosphatidylinositol-4,5-bisphosphate binding"/>
    <property type="evidence" value="ECO:0007669"/>
    <property type="project" value="TreeGrafter"/>
</dbReference>
<evidence type="ECO:0000313" key="12">
    <source>
        <dbReference type="Proteomes" id="UP000436088"/>
    </source>
</evidence>
<keyword evidence="8" id="KW-0968">Cytoplasmic vesicle</keyword>
<sequence>MPSSSQHSFIRAIVALKDSTMVGLARVNSGHKEVEIAVVKATDRKEEIPKEKYVRTILAAAGSRYDAAFCIHTLLKRLSKTRTWTVPPDLVSSLGYFAFTIVALKSLIIIHRILRHDPSFHQELVNIERERGLLLSVSHLRNNSSPEIHKLTIERLSWCQAWNYSSWVQEYALYLEERSVCYNVLRYDVDKDQSRNGRLDTPDLLDQLPVLQELLGRLLNCKPVGSAFYSHLIHYVVSIIAGESVKLYIAISDGVLNLVDKYFEMQRDHALRALEIYKKVGEQATQLSEFFEICRGLHYGQGQKYLKIKPLPDSFLIAMEEYVKDTPEVLALPYYTSVEAHEGASPTESTAPVPDLLSGDIQDDGAQETTDSSSNQASSDTMKAVANLDIGDLISFDEPGEESSELIDNNPLALAIVDSENPPYYENVKSSAPASTGWELALCNSPTSNGAAVADNKMTGRLNGLTPQGVLATNQQMAFNFGPVSANPFDINYNSRGPFYGSSYITHQTDVQMPARPQHPIYFMQQQPHMAMTGYHSFNPLVMADYNQVPTFYGCSNATPLTSKTLATMAPHQADLMQQPALAMVDYNPPKPSGNPFDM</sequence>
<dbReference type="InterPro" id="IPR045192">
    <property type="entry name" value="AP180-like"/>
</dbReference>
<reference evidence="11" key="1">
    <citation type="submission" date="2019-09" db="EMBL/GenBank/DDBJ databases">
        <title>Draft genome information of white flower Hibiscus syriacus.</title>
        <authorList>
            <person name="Kim Y.-M."/>
        </authorList>
    </citation>
    <scope>NUCLEOTIDE SEQUENCE [LARGE SCALE GENOMIC DNA]</scope>
    <source>
        <strain evidence="11">YM2019G1</strain>
    </source>
</reference>
<dbReference type="GO" id="GO:0005794">
    <property type="term" value="C:Golgi apparatus"/>
    <property type="evidence" value="ECO:0007669"/>
    <property type="project" value="UniProtKB-SubCell"/>
</dbReference>
<keyword evidence="6" id="KW-0472">Membrane</keyword>
<evidence type="ECO:0000259" key="10">
    <source>
        <dbReference type="PROSITE" id="PS50942"/>
    </source>
</evidence>
<evidence type="ECO:0000256" key="7">
    <source>
        <dbReference type="ARBA" id="ARBA00023176"/>
    </source>
</evidence>
<protein>
    <submittedName>
        <fullName evidence="11">Tetratricopeptide repeat (TPR)-like superfamily protein</fullName>
    </submittedName>
</protein>
<keyword evidence="4" id="KW-0254">Endocytosis</keyword>
<evidence type="ECO:0000256" key="9">
    <source>
        <dbReference type="SAM" id="MobiDB-lite"/>
    </source>
</evidence>
<dbReference type="GO" id="GO:0005545">
    <property type="term" value="F:1-phosphatidylinositol binding"/>
    <property type="evidence" value="ECO:0007669"/>
    <property type="project" value="InterPro"/>
</dbReference>
<dbReference type="SUPFAM" id="SSF89009">
    <property type="entry name" value="GAT-like domain"/>
    <property type="match status" value="1"/>
</dbReference>
<evidence type="ECO:0000256" key="2">
    <source>
        <dbReference type="ARBA" id="ARBA00004555"/>
    </source>
</evidence>
<feature type="domain" description="ENTH" evidence="10">
    <location>
        <begin position="26"/>
        <end position="189"/>
    </location>
</feature>
<proteinExistence type="predicted"/>
<evidence type="ECO:0000256" key="8">
    <source>
        <dbReference type="ARBA" id="ARBA00023329"/>
    </source>
</evidence>
<name>A0A6A3ARF8_HIBSY</name>
<dbReference type="Pfam" id="PF07651">
    <property type="entry name" value="ANTH"/>
    <property type="match status" value="2"/>
</dbReference>
<dbReference type="GO" id="GO:0000149">
    <property type="term" value="F:SNARE binding"/>
    <property type="evidence" value="ECO:0007669"/>
    <property type="project" value="TreeGrafter"/>
</dbReference>
<dbReference type="PANTHER" id="PTHR22951:SF97">
    <property type="entry name" value="ENTH DOMAIN-CONTAINING PROTEIN"/>
    <property type="match status" value="1"/>
</dbReference>
<comment type="subcellular location">
    <subcellularLocation>
        <location evidence="1">Cytoplasmic vesicle</location>
        <location evidence="1">Clathrin-coated vesicle</location>
    </subcellularLocation>
    <subcellularLocation>
        <location evidence="2">Golgi apparatus</location>
    </subcellularLocation>
    <subcellularLocation>
        <location evidence="3">Membrane</location>
        <location evidence="3">Clathrin-coated pit</location>
    </subcellularLocation>
</comment>
<dbReference type="InterPro" id="IPR014712">
    <property type="entry name" value="ANTH_dom_sf"/>
</dbReference>
<feature type="compositionally biased region" description="Polar residues" evidence="9">
    <location>
        <begin position="367"/>
        <end position="380"/>
    </location>
</feature>
<keyword evidence="7" id="KW-0168">Coated pit</keyword>
<dbReference type="SMART" id="SM00273">
    <property type="entry name" value="ENTH"/>
    <property type="match status" value="1"/>
</dbReference>
<feature type="region of interest" description="Disordered" evidence="9">
    <location>
        <begin position="341"/>
        <end position="380"/>
    </location>
</feature>
<evidence type="ECO:0000256" key="4">
    <source>
        <dbReference type="ARBA" id="ARBA00022583"/>
    </source>
</evidence>
<dbReference type="GO" id="GO:0006900">
    <property type="term" value="P:vesicle budding from membrane"/>
    <property type="evidence" value="ECO:0007669"/>
    <property type="project" value="TreeGrafter"/>
</dbReference>